<proteinExistence type="predicted"/>
<evidence type="ECO:0000256" key="1">
    <source>
        <dbReference type="SAM" id="Coils"/>
    </source>
</evidence>
<feature type="region of interest" description="Disordered" evidence="2">
    <location>
        <begin position="1"/>
        <end position="198"/>
    </location>
</feature>
<evidence type="ECO:0000313" key="3">
    <source>
        <dbReference type="EMBL" id="CUG87768.1"/>
    </source>
</evidence>
<feature type="region of interest" description="Disordered" evidence="2">
    <location>
        <begin position="371"/>
        <end position="481"/>
    </location>
</feature>
<evidence type="ECO:0000256" key="2">
    <source>
        <dbReference type="SAM" id="MobiDB-lite"/>
    </source>
</evidence>
<evidence type="ECO:0000313" key="4">
    <source>
        <dbReference type="Proteomes" id="UP000051952"/>
    </source>
</evidence>
<feature type="non-terminal residue" evidence="3">
    <location>
        <position position="1"/>
    </location>
</feature>
<feature type="compositionally biased region" description="Polar residues" evidence="2">
    <location>
        <begin position="445"/>
        <end position="454"/>
    </location>
</feature>
<dbReference type="EMBL" id="CYKH01001587">
    <property type="protein sequence ID" value="CUG87768.1"/>
    <property type="molecule type" value="Genomic_DNA"/>
</dbReference>
<organism evidence="3 4">
    <name type="scientific">Bodo saltans</name>
    <name type="common">Flagellated protozoan</name>
    <dbReference type="NCBI Taxonomy" id="75058"/>
    <lineage>
        <taxon>Eukaryota</taxon>
        <taxon>Discoba</taxon>
        <taxon>Euglenozoa</taxon>
        <taxon>Kinetoplastea</taxon>
        <taxon>Metakinetoplastina</taxon>
        <taxon>Eubodonida</taxon>
        <taxon>Bodonidae</taxon>
        <taxon>Bodo</taxon>
    </lineage>
</organism>
<gene>
    <name evidence="3" type="ORF">BSAL_11830</name>
</gene>
<feature type="compositionally biased region" description="Low complexity" evidence="2">
    <location>
        <begin position="128"/>
        <end position="146"/>
    </location>
</feature>
<feature type="compositionally biased region" description="Polar residues" evidence="2">
    <location>
        <begin position="9"/>
        <end position="18"/>
    </location>
</feature>
<name>A0A0S4JC86_BODSA</name>
<accession>A0A0S4JC86</accession>
<feature type="region of interest" description="Disordered" evidence="2">
    <location>
        <begin position="253"/>
        <end position="276"/>
    </location>
</feature>
<feature type="coiled-coil region" evidence="1">
    <location>
        <begin position="485"/>
        <end position="558"/>
    </location>
</feature>
<feature type="compositionally biased region" description="Basic residues" evidence="2">
    <location>
        <begin position="108"/>
        <end position="118"/>
    </location>
</feature>
<feature type="compositionally biased region" description="Basic and acidic residues" evidence="2">
    <location>
        <begin position="260"/>
        <end position="269"/>
    </location>
</feature>
<protein>
    <submittedName>
        <fullName evidence="3">Uncharacterized protein</fullName>
    </submittedName>
</protein>
<feature type="compositionally biased region" description="Polar residues" evidence="2">
    <location>
        <begin position="74"/>
        <end position="85"/>
    </location>
</feature>
<keyword evidence="4" id="KW-1185">Reference proteome</keyword>
<dbReference type="AlphaFoldDB" id="A0A0S4JC86"/>
<sequence length="685" mass="76437">RVSIVGGPTSLTPLPSQHSQRRHTNGGTKLPHLSVRPATCPIPDDHQQPPGVPHHHTKAEGPLKPVESLDVHQHNSVARSTSSFESHGGESSAGECLSPNESSTPAKRNSRRQKKAKQQQHEAKDGTSPASSRSNSSVGSESAASSPEWKEQRPGSAPRVNQHAKGGMDSPLELSQSLPRHPSASRSHRTAGGSTTRSSMIARVTTVKRKDLYALWMAARPPSPFQRLVSRLSYNPSQEFSLGWLVQKKSPPAGGTLREVPVRPPRDDASSSGHRVRISSPRSAYVMLRQGIMVEDITPVSLQRFYLEGSLQGVPAKVAEFHFAAREKKRKALLDEILRAYDAICATVTQEAFVQKLYAVNPEENRQALLSREDETICGGPKQRSNPSRSKSGSKAASRSSSASALRTSHQVLPIPASNHQANGSMTLPFDAAADPTTEGGNPLHASSQQQSTGAGLPPPPHADHASVTNGGGSANEADDTAAAKRRIELTIQKQQRRQDKYMQQLARNAQLLRERATENKKREEVSQVKQERLVQKREEVSRLRKEEQSRREQQLKEKRIEAMRIEKDRQDKLLEKIKKGEEHAVALSKKREEIRVLQHEERKILEETKIEIVARREKQLDYENLLLIDRIRRKAGRAQSMQEMKEDAMMMLKERRERNLIEMGQRTEEFAEQLLAYERKHLTN</sequence>
<dbReference type="Proteomes" id="UP000051952">
    <property type="component" value="Unassembled WGS sequence"/>
</dbReference>
<feature type="compositionally biased region" description="Low complexity" evidence="2">
    <location>
        <begin position="388"/>
        <end position="405"/>
    </location>
</feature>
<dbReference type="VEuPathDB" id="TriTrypDB:BSAL_11830"/>
<reference evidence="4" key="1">
    <citation type="submission" date="2015-09" db="EMBL/GenBank/DDBJ databases">
        <authorList>
            <consortium name="Pathogen Informatics"/>
        </authorList>
    </citation>
    <scope>NUCLEOTIDE SEQUENCE [LARGE SCALE GENOMIC DNA]</scope>
    <source>
        <strain evidence="4">Lake Konstanz</strain>
    </source>
</reference>
<keyword evidence="1" id="KW-0175">Coiled coil</keyword>